<organism evidence="1 2">
    <name type="scientific">Melastoma candidum</name>
    <dbReference type="NCBI Taxonomy" id="119954"/>
    <lineage>
        <taxon>Eukaryota</taxon>
        <taxon>Viridiplantae</taxon>
        <taxon>Streptophyta</taxon>
        <taxon>Embryophyta</taxon>
        <taxon>Tracheophyta</taxon>
        <taxon>Spermatophyta</taxon>
        <taxon>Magnoliopsida</taxon>
        <taxon>eudicotyledons</taxon>
        <taxon>Gunneridae</taxon>
        <taxon>Pentapetalae</taxon>
        <taxon>rosids</taxon>
        <taxon>malvids</taxon>
        <taxon>Myrtales</taxon>
        <taxon>Melastomataceae</taxon>
        <taxon>Melastomatoideae</taxon>
        <taxon>Melastomateae</taxon>
        <taxon>Melastoma</taxon>
    </lineage>
</organism>
<comment type="caution">
    <text evidence="1">The sequence shown here is derived from an EMBL/GenBank/DDBJ whole genome shotgun (WGS) entry which is preliminary data.</text>
</comment>
<proteinExistence type="predicted"/>
<sequence length="70" mass="7886">MAVATMVSSAGGLLAMLNENHPLLKLHALSNLNKCVDFYWPEISTSVPIMYPLKLPFPLYLVLKEEELRN</sequence>
<gene>
    <name evidence="1" type="ORF">MLD38_018165</name>
</gene>
<dbReference type="EMBL" id="CM042884">
    <property type="protein sequence ID" value="KAI4369754.1"/>
    <property type="molecule type" value="Genomic_DNA"/>
</dbReference>
<reference evidence="2" key="1">
    <citation type="journal article" date="2023" name="Front. Plant Sci.">
        <title>Chromosomal-level genome assembly of Melastoma candidum provides insights into trichome evolution.</title>
        <authorList>
            <person name="Zhong Y."/>
            <person name="Wu W."/>
            <person name="Sun C."/>
            <person name="Zou P."/>
            <person name="Liu Y."/>
            <person name="Dai S."/>
            <person name="Zhou R."/>
        </authorList>
    </citation>
    <scope>NUCLEOTIDE SEQUENCE [LARGE SCALE GENOMIC DNA]</scope>
</reference>
<evidence type="ECO:0000313" key="2">
    <source>
        <dbReference type="Proteomes" id="UP001057402"/>
    </source>
</evidence>
<protein>
    <submittedName>
        <fullName evidence="1">Uncharacterized protein</fullName>
    </submittedName>
</protein>
<name>A0ACB9QWH1_9MYRT</name>
<dbReference type="Proteomes" id="UP001057402">
    <property type="component" value="Chromosome 5"/>
</dbReference>
<keyword evidence="2" id="KW-1185">Reference proteome</keyword>
<evidence type="ECO:0000313" key="1">
    <source>
        <dbReference type="EMBL" id="KAI4369754.1"/>
    </source>
</evidence>
<accession>A0ACB9QWH1</accession>